<dbReference type="InterPro" id="IPR050900">
    <property type="entry name" value="Transposase_IS3/IS150/IS904"/>
</dbReference>
<dbReference type="PANTHER" id="PTHR46889:SF4">
    <property type="entry name" value="TRANSPOSASE INSO FOR INSERTION SEQUENCE ELEMENT IS911B-RELATED"/>
    <property type="match status" value="1"/>
</dbReference>
<dbReference type="InterPro" id="IPR012337">
    <property type="entry name" value="RNaseH-like_sf"/>
</dbReference>
<dbReference type="EMBL" id="CP045997">
    <property type="protein sequence ID" value="QHW01607.1"/>
    <property type="molecule type" value="Genomic_DNA"/>
</dbReference>
<name>A0A6P1WCT5_9BACT</name>
<dbReference type="AlphaFoldDB" id="A0A6P1WCT5"/>
<reference evidence="2 3" key="1">
    <citation type="submission" date="2019-11" db="EMBL/GenBank/DDBJ databases">
        <title>Spirosoma endbachense sp. nov., isolated from a natural salt meadow.</title>
        <authorList>
            <person name="Rojas J."/>
            <person name="Ambika Manirajan B."/>
            <person name="Ratering S."/>
            <person name="Suarez C."/>
            <person name="Geissler-Plaum R."/>
            <person name="Schnell S."/>
        </authorList>
    </citation>
    <scope>NUCLEOTIDE SEQUENCE [LARGE SCALE GENOMIC DNA]</scope>
    <source>
        <strain evidence="2 3">I-24</strain>
    </source>
</reference>
<dbReference type="KEGG" id="senf:GJR95_38420"/>
<evidence type="ECO:0000259" key="1">
    <source>
        <dbReference type="Pfam" id="PF13683"/>
    </source>
</evidence>
<evidence type="ECO:0000313" key="3">
    <source>
        <dbReference type="Proteomes" id="UP000464577"/>
    </source>
</evidence>
<organism evidence="2 3">
    <name type="scientific">Spirosoma endbachense</name>
    <dbReference type="NCBI Taxonomy" id="2666025"/>
    <lineage>
        <taxon>Bacteria</taxon>
        <taxon>Pseudomonadati</taxon>
        <taxon>Bacteroidota</taxon>
        <taxon>Cytophagia</taxon>
        <taxon>Cytophagales</taxon>
        <taxon>Cytophagaceae</taxon>
        <taxon>Spirosoma</taxon>
    </lineage>
</organism>
<dbReference type="InterPro" id="IPR036397">
    <property type="entry name" value="RNaseH_sf"/>
</dbReference>
<dbReference type="RefSeq" id="WP_162392024.1">
    <property type="nucleotide sequence ID" value="NZ_CP045997.1"/>
</dbReference>
<dbReference type="SUPFAM" id="SSF53098">
    <property type="entry name" value="Ribonuclease H-like"/>
    <property type="match status" value="1"/>
</dbReference>
<proteinExistence type="predicted"/>
<dbReference type="Gene3D" id="3.30.420.10">
    <property type="entry name" value="Ribonuclease H-like superfamily/Ribonuclease H"/>
    <property type="match status" value="1"/>
</dbReference>
<dbReference type="InterPro" id="IPR001584">
    <property type="entry name" value="Integrase_cat-core"/>
</dbReference>
<protein>
    <submittedName>
        <fullName evidence="2">Transposase</fullName>
    </submittedName>
</protein>
<dbReference type="GO" id="GO:0015074">
    <property type="term" value="P:DNA integration"/>
    <property type="evidence" value="ECO:0007669"/>
    <property type="project" value="InterPro"/>
</dbReference>
<dbReference type="PANTHER" id="PTHR46889">
    <property type="entry name" value="TRANSPOSASE INSF FOR INSERTION SEQUENCE IS3B-RELATED"/>
    <property type="match status" value="1"/>
</dbReference>
<feature type="domain" description="Integrase catalytic" evidence="1">
    <location>
        <begin position="2"/>
        <end position="57"/>
    </location>
</feature>
<sequence>MRWDNAVVESFFKTFKSELVNHVDFPTRAAARLATFEYIEGWYNRRRKHSSLNYRTPTQQESYFYTSQMAA</sequence>
<accession>A0A6P1WCT5</accession>
<gene>
    <name evidence="2" type="ORF">GJR95_38420</name>
</gene>
<evidence type="ECO:0000313" key="2">
    <source>
        <dbReference type="EMBL" id="QHW01607.1"/>
    </source>
</evidence>
<dbReference type="Pfam" id="PF13683">
    <property type="entry name" value="rve_3"/>
    <property type="match status" value="1"/>
</dbReference>
<dbReference type="Proteomes" id="UP000464577">
    <property type="component" value="Chromosome"/>
</dbReference>
<keyword evidence="3" id="KW-1185">Reference proteome</keyword>
<dbReference type="GO" id="GO:0003676">
    <property type="term" value="F:nucleic acid binding"/>
    <property type="evidence" value="ECO:0007669"/>
    <property type="project" value="InterPro"/>
</dbReference>